<proteinExistence type="predicted"/>
<gene>
    <name evidence="1" type="ORF">Y1Q_0002466</name>
</gene>
<organism evidence="1 2">
    <name type="scientific">Alligator mississippiensis</name>
    <name type="common">American alligator</name>
    <dbReference type="NCBI Taxonomy" id="8496"/>
    <lineage>
        <taxon>Eukaryota</taxon>
        <taxon>Metazoa</taxon>
        <taxon>Chordata</taxon>
        <taxon>Craniata</taxon>
        <taxon>Vertebrata</taxon>
        <taxon>Euteleostomi</taxon>
        <taxon>Archelosauria</taxon>
        <taxon>Archosauria</taxon>
        <taxon>Crocodylia</taxon>
        <taxon>Alligatoridae</taxon>
        <taxon>Alligatorinae</taxon>
        <taxon>Alligator</taxon>
    </lineage>
</organism>
<evidence type="ECO:0000313" key="2">
    <source>
        <dbReference type="Proteomes" id="UP000050525"/>
    </source>
</evidence>
<dbReference type="Proteomes" id="UP000050525">
    <property type="component" value="Unassembled WGS sequence"/>
</dbReference>
<evidence type="ECO:0000313" key="1">
    <source>
        <dbReference type="EMBL" id="KYO34166.1"/>
    </source>
</evidence>
<keyword evidence="2" id="KW-1185">Reference proteome</keyword>
<sequence length="77" mass="8880">MLPIEGEVETYIKQLEPIYLGPVEKAVLLKVGAEKSKHLGVKTGNELVESWIQEGAWLLGDLGFFERWYGWRTKYLK</sequence>
<accession>A0A151NBH3</accession>
<name>A0A151NBH3_ALLMI</name>
<comment type="caution">
    <text evidence="1">The sequence shown here is derived from an EMBL/GenBank/DDBJ whole genome shotgun (WGS) entry which is preliminary data.</text>
</comment>
<protein>
    <submittedName>
        <fullName evidence="1">Uncharacterized protein</fullName>
    </submittedName>
</protein>
<dbReference type="EMBL" id="AKHW03003565">
    <property type="protein sequence ID" value="KYO34166.1"/>
    <property type="molecule type" value="Genomic_DNA"/>
</dbReference>
<dbReference type="AlphaFoldDB" id="A0A151NBH3"/>
<reference evidence="1 2" key="1">
    <citation type="journal article" date="2012" name="Genome Biol.">
        <title>Sequencing three crocodilian genomes to illuminate the evolution of archosaurs and amniotes.</title>
        <authorList>
            <person name="St John J.A."/>
            <person name="Braun E.L."/>
            <person name="Isberg S.R."/>
            <person name="Miles L.G."/>
            <person name="Chong A.Y."/>
            <person name="Gongora J."/>
            <person name="Dalzell P."/>
            <person name="Moran C."/>
            <person name="Bed'hom B."/>
            <person name="Abzhanov A."/>
            <person name="Burgess S.C."/>
            <person name="Cooksey A.M."/>
            <person name="Castoe T.A."/>
            <person name="Crawford N.G."/>
            <person name="Densmore L.D."/>
            <person name="Drew J.C."/>
            <person name="Edwards S.V."/>
            <person name="Faircloth B.C."/>
            <person name="Fujita M.K."/>
            <person name="Greenwold M.J."/>
            <person name="Hoffmann F.G."/>
            <person name="Howard J.M."/>
            <person name="Iguchi T."/>
            <person name="Janes D.E."/>
            <person name="Khan S.Y."/>
            <person name="Kohno S."/>
            <person name="de Koning A.J."/>
            <person name="Lance S.L."/>
            <person name="McCarthy F.M."/>
            <person name="McCormack J.E."/>
            <person name="Merchant M.E."/>
            <person name="Peterson D.G."/>
            <person name="Pollock D.D."/>
            <person name="Pourmand N."/>
            <person name="Raney B.J."/>
            <person name="Roessler K.A."/>
            <person name="Sanford J.R."/>
            <person name="Sawyer R.H."/>
            <person name="Schmidt C.J."/>
            <person name="Triplett E.W."/>
            <person name="Tuberville T.D."/>
            <person name="Venegas-Anaya M."/>
            <person name="Howard J.T."/>
            <person name="Jarvis E.D."/>
            <person name="Guillette L.J.Jr."/>
            <person name="Glenn T.C."/>
            <person name="Green R.E."/>
            <person name="Ray D.A."/>
        </authorList>
    </citation>
    <scope>NUCLEOTIDE SEQUENCE [LARGE SCALE GENOMIC DNA]</scope>
    <source>
        <strain evidence="1">KSC_2009_1</strain>
    </source>
</reference>